<dbReference type="PROSITE" id="PS51186">
    <property type="entry name" value="GNAT"/>
    <property type="match status" value="1"/>
</dbReference>
<evidence type="ECO:0000259" key="4">
    <source>
        <dbReference type="PROSITE" id="PS51186"/>
    </source>
</evidence>
<evidence type="ECO:0000256" key="3">
    <source>
        <dbReference type="ARBA" id="ARBA00038502"/>
    </source>
</evidence>
<gene>
    <name evidence="5" type="ORF">AVDCRST_MAG85-361</name>
</gene>
<dbReference type="InterPro" id="IPR000182">
    <property type="entry name" value="GNAT_dom"/>
</dbReference>
<name>A0A6J4RLI0_9ACTN</name>
<dbReference type="InterPro" id="IPR016181">
    <property type="entry name" value="Acyl_CoA_acyltransferase"/>
</dbReference>
<dbReference type="GO" id="GO:0005737">
    <property type="term" value="C:cytoplasm"/>
    <property type="evidence" value="ECO:0007669"/>
    <property type="project" value="TreeGrafter"/>
</dbReference>
<dbReference type="Gene3D" id="3.40.630.30">
    <property type="match status" value="1"/>
</dbReference>
<dbReference type="SUPFAM" id="SSF55729">
    <property type="entry name" value="Acyl-CoA N-acyltransferases (Nat)"/>
    <property type="match status" value="1"/>
</dbReference>
<proteinExistence type="inferred from homology"/>
<evidence type="ECO:0000256" key="2">
    <source>
        <dbReference type="ARBA" id="ARBA00023315"/>
    </source>
</evidence>
<protein>
    <recommendedName>
        <fullName evidence="4">N-acetyltransferase domain-containing protein</fullName>
    </recommendedName>
</protein>
<sequence length="166" mass="18387">MAIRLLDAGDAGAMLALRESNRDHFRRSEPIRPASWFTLAEQERWLGGVEDVILGAFVDDELAGFARIGQITRGGFQNCYLGYAIGERFGRRGVATALVRAAVDHAFSGLGLHRVQANVRTTNEASKRVLLKTGFRREGLALRYLELDGAWVDHDLFAITAEDRQG</sequence>
<reference evidence="5" key="1">
    <citation type="submission" date="2020-02" db="EMBL/GenBank/DDBJ databases">
        <authorList>
            <person name="Meier V. D."/>
        </authorList>
    </citation>
    <scope>NUCLEOTIDE SEQUENCE</scope>
    <source>
        <strain evidence="5">AVDCRST_MAG85</strain>
    </source>
</reference>
<evidence type="ECO:0000313" key="5">
    <source>
        <dbReference type="EMBL" id="CAA9476514.1"/>
    </source>
</evidence>
<dbReference type="GO" id="GO:0008999">
    <property type="term" value="F:protein-N-terminal-alanine acetyltransferase activity"/>
    <property type="evidence" value="ECO:0007669"/>
    <property type="project" value="TreeGrafter"/>
</dbReference>
<dbReference type="PANTHER" id="PTHR43792:SF8">
    <property type="entry name" value="[RIBOSOMAL PROTEIN US5]-ALANINE N-ACETYLTRANSFERASE"/>
    <property type="match status" value="1"/>
</dbReference>
<organism evidence="5">
    <name type="scientific">uncultured Solirubrobacteraceae bacterium</name>
    <dbReference type="NCBI Taxonomy" id="1162706"/>
    <lineage>
        <taxon>Bacteria</taxon>
        <taxon>Bacillati</taxon>
        <taxon>Actinomycetota</taxon>
        <taxon>Thermoleophilia</taxon>
        <taxon>Solirubrobacterales</taxon>
        <taxon>Solirubrobacteraceae</taxon>
        <taxon>environmental samples</taxon>
    </lineage>
</organism>
<dbReference type="EMBL" id="CADCVT010000041">
    <property type="protein sequence ID" value="CAA9476514.1"/>
    <property type="molecule type" value="Genomic_DNA"/>
</dbReference>
<dbReference type="PANTHER" id="PTHR43792">
    <property type="entry name" value="GNAT FAMILY, PUTATIVE (AFU_ORTHOLOGUE AFUA_3G00765)-RELATED-RELATED"/>
    <property type="match status" value="1"/>
</dbReference>
<keyword evidence="2" id="KW-0012">Acyltransferase</keyword>
<keyword evidence="1" id="KW-0808">Transferase</keyword>
<dbReference type="Pfam" id="PF13302">
    <property type="entry name" value="Acetyltransf_3"/>
    <property type="match status" value="1"/>
</dbReference>
<comment type="similarity">
    <text evidence="3">Belongs to the acetyltransferase family. RimJ subfamily.</text>
</comment>
<dbReference type="AlphaFoldDB" id="A0A6J4RLI0"/>
<dbReference type="InterPro" id="IPR051531">
    <property type="entry name" value="N-acetyltransferase"/>
</dbReference>
<dbReference type="CDD" id="cd04301">
    <property type="entry name" value="NAT_SF"/>
    <property type="match status" value="1"/>
</dbReference>
<feature type="domain" description="N-acetyltransferase" evidence="4">
    <location>
        <begin position="1"/>
        <end position="162"/>
    </location>
</feature>
<accession>A0A6J4RLI0</accession>
<evidence type="ECO:0000256" key="1">
    <source>
        <dbReference type="ARBA" id="ARBA00022679"/>
    </source>
</evidence>